<reference evidence="1 3" key="1">
    <citation type="journal article" date="2008" name="Science">
        <title>The Physcomitrella genome reveals evolutionary insights into the conquest of land by plants.</title>
        <authorList>
            <person name="Rensing S."/>
            <person name="Lang D."/>
            <person name="Zimmer A."/>
            <person name="Terry A."/>
            <person name="Salamov A."/>
            <person name="Shapiro H."/>
            <person name="Nishiyama T."/>
            <person name="Perroud P.-F."/>
            <person name="Lindquist E."/>
            <person name="Kamisugi Y."/>
            <person name="Tanahashi T."/>
            <person name="Sakakibara K."/>
            <person name="Fujita T."/>
            <person name="Oishi K."/>
            <person name="Shin-I T."/>
            <person name="Kuroki Y."/>
            <person name="Toyoda A."/>
            <person name="Suzuki Y."/>
            <person name="Hashimoto A."/>
            <person name="Yamaguchi K."/>
            <person name="Sugano A."/>
            <person name="Kohara Y."/>
            <person name="Fujiyama A."/>
            <person name="Anterola A."/>
            <person name="Aoki S."/>
            <person name="Ashton N."/>
            <person name="Barbazuk W.B."/>
            <person name="Barker E."/>
            <person name="Bennetzen J."/>
            <person name="Bezanilla M."/>
            <person name="Blankenship R."/>
            <person name="Cho S.H."/>
            <person name="Dutcher S."/>
            <person name="Estelle M."/>
            <person name="Fawcett J.A."/>
            <person name="Gundlach H."/>
            <person name="Hanada K."/>
            <person name="Heyl A."/>
            <person name="Hicks K.A."/>
            <person name="Hugh J."/>
            <person name="Lohr M."/>
            <person name="Mayer K."/>
            <person name="Melkozernov A."/>
            <person name="Murata T."/>
            <person name="Nelson D."/>
            <person name="Pils B."/>
            <person name="Prigge M."/>
            <person name="Reiss B."/>
            <person name="Renner T."/>
            <person name="Rombauts S."/>
            <person name="Rushton P."/>
            <person name="Sanderfoot A."/>
            <person name="Schween G."/>
            <person name="Shiu S.-H."/>
            <person name="Stueber K."/>
            <person name="Theodoulou F.L."/>
            <person name="Tu H."/>
            <person name="Van de Peer Y."/>
            <person name="Verrier P.J."/>
            <person name="Waters E."/>
            <person name="Wood A."/>
            <person name="Yang L."/>
            <person name="Cove D."/>
            <person name="Cuming A."/>
            <person name="Hasebe M."/>
            <person name="Lucas S."/>
            <person name="Mishler D.B."/>
            <person name="Reski R."/>
            <person name="Grigoriev I."/>
            <person name="Quatrano R.S."/>
            <person name="Boore J.L."/>
        </authorList>
    </citation>
    <scope>NUCLEOTIDE SEQUENCE [LARGE SCALE GENOMIC DNA]</scope>
    <source>
        <strain evidence="2 3">cv. Gransden 2004</strain>
    </source>
</reference>
<dbReference type="EMBL" id="ABEU02000014">
    <property type="protein sequence ID" value="PNR40709.1"/>
    <property type="molecule type" value="Genomic_DNA"/>
</dbReference>
<sequence>MRGCSFATTTTAGLLFNPSLQSNLEYFFRRENGCGCRITGLLLHDAHESFGIRL</sequence>
<accession>A0A2K1JGR0</accession>
<protein>
    <submittedName>
        <fullName evidence="1 2">Uncharacterized protein</fullName>
    </submittedName>
</protein>
<evidence type="ECO:0000313" key="1">
    <source>
        <dbReference type="EMBL" id="PNR40709.1"/>
    </source>
</evidence>
<name>A0A2K1JGR0_PHYPA</name>
<reference evidence="2" key="3">
    <citation type="submission" date="2020-12" db="UniProtKB">
        <authorList>
            <consortium name="EnsemblPlants"/>
        </authorList>
    </citation>
    <scope>IDENTIFICATION</scope>
</reference>
<proteinExistence type="predicted"/>
<gene>
    <name evidence="1" type="ORF">PHYPA_018112</name>
</gene>
<organism evidence="1">
    <name type="scientific">Physcomitrium patens</name>
    <name type="common">Spreading-leaved earth moss</name>
    <name type="synonym">Physcomitrella patens</name>
    <dbReference type="NCBI Taxonomy" id="3218"/>
    <lineage>
        <taxon>Eukaryota</taxon>
        <taxon>Viridiplantae</taxon>
        <taxon>Streptophyta</taxon>
        <taxon>Embryophyta</taxon>
        <taxon>Bryophyta</taxon>
        <taxon>Bryophytina</taxon>
        <taxon>Bryopsida</taxon>
        <taxon>Funariidae</taxon>
        <taxon>Funariales</taxon>
        <taxon>Funariaceae</taxon>
        <taxon>Physcomitrium</taxon>
    </lineage>
</organism>
<keyword evidence="3" id="KW-1185">Reference proteome</keyword>
<dbReference type="Proteomes" id="UP000006727">
    <property type="component" value="Chromosome 14"/>
</dbReference>
<dbReference type="EnsemblPlants" id="Pp3c14_6490V3.1">
    <property type="protein sequence ID" value="Pp3c14_6490V3.1"/>
    <property type="gene ID" value="Pp3c14_6490"/>
</dbReference>
<dbReference type="AlphaFoldDB" id="A0A2K1JGR0"/>
<dbReference type="InParanoid" id="A0A2K1JGR0"/>
<evidence type="ECO:0000313" key="3">
    <source>
        <dbReference type="Proteomes" id="UP000006727"/>
    </source>
</evidence>
<evidence type="ECO:0000313" key="2">
    <source>
        <dbReference type="EnsemblPlants" id="Pp3c14_6490V3.1"/>
    </source>
</evidence>
<reference evidence="1 3" key="2">
    <citation type="journal article" date="2018" name="Plant J.">
        <title>The Physcomitrella patens chromosome-scale assembly reveals moss genome structure and evolution.</title>
        <authorList>
            <person name="Lang D."/>
            <person name="Ullrich K.K."/>
            <person name="Murat F."/>
            <person name="Fuchs J."/>
            <person name="Jenkins J."/>
            <person name="Haas F.B."/>
            <person name="Piednoel M."/>
            <person name="Gundlach H."/>
            <person name="Van Bel M."/>
            <person name="Meyberg R."/>
            <person name="Vives C."/>
            <person name="Morata J."/>
            <person name="Symeonidi A."/>
            <person name="Hiss M."/>
            <person name="Muchero W."/>
            <person name="Kamisugi Y."/>
            <person name="Saleh O."/>
            <person name="Blanc G."/>
            <person name="Decker E.L."/>
            <person name="van Gessel N."/>
            <person name="Grimwood J."/>
            <person name="Hayes R.D."/>
            <person name="Graham S.W."/>
            <person name="Gunter L.E."/>
            <person name="McDaniel S.F."/>
            <person name="Hoernstein S.N.W."/>
            <person name="Larsson A."/>
            <person name="Li F.W."/>
            <person name="Perroud P.F."/>
            <person name="Phillips J."/>
            <person name="Ranjan P."/>
            <person name="Rokshar D.S."/>
            <person name="Rothfels C.J."/>
            <person name="Schneider L."/>
            <person name="Shu S."/>
            <person name="Stevenson D.W."/>
            <person name="Thummler F."/>
            <person name="Tillich M."/>
            <person name="Villarreal Aguilar J.C."/>
            <person name="Widiez T."/>
            <person name="Wong G.K."/>
            <person name="Wymore A."/>
            <person name="Zhang Y."/>
            <person name="Zimmer A.D."/>
            <person name="Quatrano R.S."/>
            <person name="Mayer K.F.X."/>
            <person name="Goodstein D."/>
            <person name="Casacuberta J.M."/>
            <person name="Vandepoele K."/>
            <person name="Reski R."/>
            <person name="Cuming A.C."/>
            <person name="Tuskan G.A."/>
            <person name="Maumus F."/>
            <person name="Salse J."/>
            <person name="Schmutz J."/>
            <person name="Rensing S.A."/>
        </authorList>
    </citation>
    <scope>NUCLEOTIDE SEQUENCE [LARGE SCALE GENOMIC DNA]</scope>
    <source>
        <strain evidence="2 3">cv. Gransden 2004</strain>
    </source>
</reference>
<dbReference type="Gramene" id="Pp3c14_6490V3.1">
    <property type="protein sequence ID" value="Pp3c14_6490V3.1"/>
    <property type="gene ID" value="Pp3c14_6490"/>
</dbReference>